<evidence type="ECO:0000256" key="5">
    <source>
        <dbReference type="ARBA" id="ARBA00023118"/>
    </source>
</evidence>
<name>H2QX40_PANTR</name>
<keyword evidence="4" id="KW-0964">Secreted</keyword>
<dbReference type="AlphaFoldDB" id="H2QX40"/>
<keyword evidence="10" id="KW-1185">Reference proteome</keyword>
<dbReference type="Proteomes" id="UP000002277">
    <property type="component" value="Chromosome 9"/>
</dbReference>
<dbReference type="PRINTS" id="PR00266">
    <property type="entry name" value="INTERFERONAB"/>
</dbReference>
<dbReference type="Bgee" id="ENSPTRG00000020838">
    <property type="expression patterns" value="Expressed in spleen and 6 other cell types or tissues"/>
</dbReference>
<dbReference type="FunFam" id="1.20.1250.10:FF:000044">
    <property type="entry name" value="Interferon kappa"/>
    <property type="match status" value="1"/>
</dbReference>
<sequence>KMSTKPDMIQKCLWLEILMGIFVAGTLSLDCNLLNVHLRRVTWQNLRHLSSMSNSFPVECLRENIAFELPQEFLQYTQTMKRDIKKAFYEMSLQAFNIFSQHTFKYWKERHLKQIQIGLDQQAEYLNQCLEEDENENEDMKEMKENEMKPSEARVPQLSSLELRRYFHRIDNFLKEKKYSNCAWEIVRVEIRRCLYYFYKFTALFRRK</sequence>
<evidence type="ECO:0000256" key="4">
    <source>
        <dbReference type="ARBA" id="ARBA00022525"/>
    </source>
</evidence>
<keyword evidence="6" id="KW-1015">Disulfide bond</keyword>
<dbReference type="GO" id="GO:0005132">
    <property type="term" value="F:type I interferon receptor binding"/>
    <property type="evidence" value="ECO:0000318"/>
    <property type="project" value="GO_Central"/>
</dbReference>
<evidence type="ECO:0000256" key="6">
    <source>
        <dbReference type="ARBA" id="ARBA00023157"/>
    </source>
</evidence>
<accession>H2QX40</accession>
<dbReference type="SUPFAM" id="SSF47266">
    <property type="entry name" value="4-helical cytokines"/>
    <property type="match status" value="1"/>
</dbReference>
<dbReference type="PROSITE" id="PS00252">
    <property type="entry name" value="INTERFERON_A_B_D"/>
    <property type="match status" value="1"/>
</dbReference>
<evidence type="ECO:0000256" key="2">
    <source>
        <dbReference type="ARBA" id="ARBA00011033"/>
    </source>
</evidence>
<keyword evidence="8" id="KW-1133">Transmembrane helix</keyword>
<dbReference type="GO" id="GO:0005615">
    <property type="term" value="C:extracellular space"/>
    <property type="evidence" value="ECO:0000318"/>
    <property type="project" value="GO_Central"/>
</dbReference>
<evidence type="ECO:0000256" key="3">
    <source>
        <dbReference type="ARBA" id="ARBA00022514"/>
    </source>
</evidence>
<dbReference type="GeneTree" id="ENSGT01000000214430"/>
<dbReference type="GO" id="GO:0005125">
    <property type="term" value="F:cytokine activity"/>
    <property type="evidence" value="ECO:0000318"/>
    <property type="project" value="GO_Central"/>
</dbReference>
<evidence type="ECO:0000313" key="11">
    <source>
        <dbReference type="VGNC" id="VGNC:8899"/>
    </source>
</evidence>
<evidence type="ECO:0000256" key="1">
    <source>
        <dbReference type="ARBA" id="ARBA00004613"/>
    </source>
</evidence>
<dbReference type="Ensembl" id="ENSPTRT00000038554.3">
    <property type="protein sequence ID" value="ENSPTRP00000035639.3"/>
    <property type="gene ID" value="ENSPTRG00000020838.3"/>
</dbReference>
<keyword evidence="3 7" id="KW-0202">Cytokine</keyword>
<dbReference type="PANTHER" id="PTHR11691">
    <property type="entry name" value="TYPE I INTERFERON"/>
    <property type="match status" value="1"/>
</dbReference>
<dbReference type="Pfam" id="PF00143">
    <property type="entry name" value="Interferon"/>
    <property type="match status" value="1"/>
</dbReference>
<keyword evidence="8" id="KW-0812">Transmembrane</keyword>
<keyword evidence="5 7" id="KW-0051">Antiviral defense</keyword>
<dbReference type="GO" id="GO:0043330">
    <property type="term" value="P:response to exogenous dsRNA"/>
    <property type="evidence" value="ECO:0000318"/>
    <property type="project" value="GO_Central"/>
</dbReference>
<dbReference type="Gene3D" id="1.20.1250.10">
    <property type="match status" value="1"/>
</dbReference>
<dbReference type="GO" id="GO:0051607">
    <property type="term" value="P:defense response to virus"/>
    <property type="evidence" value="ECO:0007669"/>
    <property type="project" value="UniProtKB-KW"/>
</dbReference>
<comment type="similarity">
    <text evidence="2 7">Belongs to the alpha/beta interferon family.</text>
</comment>
<dbReference type="GO" id="GO:0002312">
    <property type="term" value="P:B cell activation involved in immune response"/>
    <property type="evidence" value="ECO:0000318"/>
    <property type="project" value="GO_Central"/>
</dbReference>
<dbReference type="EMBL" id="AACZ04057531">
    <property type="status" value="NOT_ANNOTATED_CDS"/>
    <property type="molecule type" value="Genomic_DNA"/>
</dbReference>
<dbReference type="GO" id="GO:0060337">
    <property type="term" value="P:type I interferon-mediated signaling pathway"/>
    <property type="evidence" value="ECO:0000318"/>
    <property type="project" value="GO_Central"/>
</dbReference>
<dbReference type="FunCoup" id="H2QX40">
    <property type="interactions" value="450"/>
</dbReference>
<dbReference type="PaxDb" id="9598-ENSPTRP00000035639"/>
<keyword evidence="8" id="KW-0472">Membrane</keyword>
<organism evidence="9 10">
    <name type="scientific">Pan troglodytes</name>
    <name type="common">Chimpanzee</name>
    <dbReference type="NCBI Taxonomy" id="9598"/>
    <lineage>
        <taxon>Eukaryota</taxon>
        <taxon>Metazoa</taxon>
        <taxon>Chordata</taxon>
        <taxon>Craniata</taxon>
        <taxon>Vertebrata</taxon>
        <taxon>Euteleostomi</taxon>
        <taxon>Mammalia</taxon>
        <taxon>Eutheria</taxon>
        <taxon>Euarchontoglires</taxon>
        <taxon>Primates</taxon>
        <taxon>Haplorrhini</taxon>
        <taxon>Catarrhini</taxon>
        <taxon>Hominidae</taxon>
        <taxon>Pan</taxon>
    </lineage>
</organism>
<dbReference type="SMART" id="SM00076">
    <property type="entry name" value="IFabd"/>
    <property type="match status" value="1"/>
</dbReference>
<evidence type="ECO:0000313" key="10">
    <source>
        <dbReference type="Proteomes" id="UP000002277"/>
    </source>
</evidence>
<reference evidence="9 10" key="1">
    <citation type="journal article" date="2005" name="Nature">
        <title>Initial sequence of the chimpanzee genome and comparison with the human genome.</title>
        <authorList>
            <consortium name="Chimpanzee sequencing and analysis consortium"/>
        </authorList>
    </citation>
    <scope>NUCLEOTIDE SEQUENCE [LARGE SCALE GENOMIC DNA]</scope>
</reference>
<evidence type="ECO:0000313" key="9">
    <source>
        <dbReference type="Ensembl" id="ENSPTRP00000035639.3"/>
    </source>
</evidence>
<dbReference type="InParanoid" id="H2QX40"/>
<dbReference type="GO" id="GO:0002250">
    <property type="term" value="P:adaptive immune response"/>
    <property type="evidence" value="ECO:0000318"/>
    <property type="project" value="GO_Central"/>
</dbReference>
<feature type="transmembrane region" description="Helical" evidence="8">
    <location>
        <begin position="12"/>
        <end position="29"/>
    </location>
</feature>
<dbReference type="VGNC" id="VGNC:8899">
    <property type="gene designation" value="IFNK"/>
</dbReference>
<dbReference type="PANTHER" id="PTHR11691:SF6">
    <property type="entry name" value="INTERFERON KAPPA"/>
    <property type="match status" value="1"/>
</dbReference>
<dbReference type="eggNOG" id="ENOG502SQGR">
    <property type="taxonomic scope" value="Eukaryota"/>
</dbReference>
<gene>
    <name evidence="9 11" type="primary">IFNK</name>
</gene>
<evidence type="ECO:0000256" key="8">
    <source>
        <dbReference type="SAM" id="Phobius"/>
    </source>
</evidence>
<dbReference type="OMA" id="CSWEISR"/>
<proteinExistence type="inferred from homology"/>
<dbReference type="GO" id="GO:0006355">
    <property type="term" value="P:regulation of DNA-templated transcription"/>
    <property type="evidence" value="ECO:0007669"/>
    <property type="project" value="Ensembl"/>
</dbReference>
<dbReference type="HOGENOM" id="CLU_109427_1_0_1"/>
<dbReference type="InterPro" id="IPR009079">
    <property type="entry name" value="4_helix_cytokine-like_core"/>
</dbReference>
<reference evidence="9" key="3">
    <citation type="submission" date="2025-09" db="UniProtKB">
        <authorList>
            <consortium name="Ensembl"/>
        </authorList>
    </citation>
    <scope>IDENTIFICATION</scope>
</reference>
<dbReference type="GO" id="GO:0002323">
    <property type="term" value="P:natural killer cell activation involved in immune response"/>
    <property type="evidence" value="ECO:0000318"/>
    <property type="project" value="GO_Central"/>
</dbReference>
<dbReference type="InterPro" id="IPR000471">
    <property type="entry name" value="Interferon_alpha/beta/delta"/>
</dbReference>
<evidence type="ECO:0000256" key="7">
    <source>
        <dbReference type="RuleBase" id="RU000436"/>
    </source>
</evidence>
<dbReference type="GO" id="GO:0002286">
    <property type="term" value="P:T cell activation involved in immune response"/>
    <property type="evidence" value="ECO:0000318"/>
    <property type="project" value="GO_Central"/>
</dbReference>
<dbReference type="GO" id="GO:0006959">
    <property type="term" value="P:humoral immune response"/>
    <property type="evidence" value="ECO:0000318"/>
    <property type="project" value="GO_Central"/>
</dbReference>
<protein>
    <submittedName>
        <fullName evidence="9">Interferon kappa</fullName>
    </submittedName>
</protein>
<reference evidence="9" key="2">
    <citation type="submission" date="2025-08" db="UniProtKB">
        <authorList>
            <consortium name="Ensembl"/>
        </authorList>
    </citation>
    <scope>IDENTIFICATION</scope>
</reference>
<comment type="subcellular location">
    <subcellularLocation>
        <location evidence="1">Secreted</location>
    </subcellularLocation>
</comment>